<dbReference type="InterPro" id="IPR013083">
    <property type="entry name" value="Znf_RING/FYVE/PHD"/>
</dbReference>
<dbReference type="Pfam" id="PF00097">
    <property type="entry name" value="zf-C3HC4"/>
    <property type="match status" value="1"/>
</dbReference>
<dbReference type="RefSeq" id="XP_008593279.1">
    <property type="nucleotide sequence ID" value="XM_008595057.1"/>
</dbReference>
<dbReference type="InterPro" id="IPR000315">
    <property type="entry name" value="Znf_B-box"/>
</dbReference>
<dbReference type="CDD" id="cd16583">
    <property type="entry name" value="RING-HC_TRIM40-C-V"/>
    <property type="match status" value="1"/>
</dbReference>
<dbReference type="PROSITE" id="PS50119">
    <property type="entry name" value="ZF_BBOX"/>
    <property type="match status" value="1"/>
</dbReference>
<dbReference type="Proteomes" id="UP000694923">
    <property type="component" value="Unplaced"/>
</dbReference>
<evidence type="ECO:0000256" key="3">
    <source>
        <dbReference type="ARBA" id="ARBA00022771"/>
    </source>
</evidence>
<dbReference type="InterPro" id="IPR050143">
    <property type="entry name" value="TRIM/RBCC"/>
</dbReference>
<evidence type="ECO:0000259" key="9">
    <source>
        <dbReference type="PROSITE" id="PS50119"/>
    </source>
</evidence>
<reference evidence="11" key="1">
    <citation type="submission" date="2025-08" db="UniProtKB">
        <authorList>
            <consortium name="RefSeq"/>
        </authorList>
    </citation>
    <scope>IDENTIFICATION</scope>
</reference>
<feature type="domain" description="RING-type" evidence="8">
    <location>
        <begin position="14"/>
        <end position="57"/>
    </location>
</feature>
<gene>
    <name evidence="11" type="primary">TRIM40</name>
</gene>
<dbReference type="InterPro" id="IPR017907">
    <property type="entry name" value="Znf_RING_CS"/>
</dbReference>
<name>A0ABM0SK88_GALVR</name>
<evidence type="ECO:0000313" key="11">
    <source>
        <dbReference type="RefSeq" id="XP_008593279.1"/>
    </source>
</evidence>
<dbReference type="GeneID" id="103611008"/>
<proteinExistence type="inferred from homology"/>
<keyword evidence="4" id="KW-0862">Zinc</keyword>
<evidence type="ECO:0000313" key="10">
    <source>
        <dbReference type="Proteomes" id="UP000694923"/>
    </source>
</evidence>
<evidence type="ECO:0000259" key="8">
    <source>
        <dbReference type="PROSITE" id="PS50089"/>
    </source>
</evidence>
<keyword evidence="3 5" id="KW-0863">Zinc-finger</keyword>
<dbReference type="InterPro" id="IPR001841">
    <property type="entry name" value="Znf_RING"/>
</dbReference>
<protein>
    <submittedName>
        <fullName evidence="11">Tripartite motif-containing protein 40</fullName>
    </submittedName>
</protein>
<keyword evidence="6" id="KW-0175">Coiled coil</keyword>
<dbReference type="SMART" id="SM00184">
    <property type="entry name" value="RING"/>
    <property type="match status" value="1"/>
</dbReference>
<dbReference type="Gene3D" id="3.30.160.60">
    <property type="entry name" value="Classic Zinc Finger"/>
    <property type="match status" value="1"/>
</dbReference>
<feature type="domain" description="B box-type" evidence="9">
    <location>
        <begin position="66"/>
        <end position="107"/>
    </location>
</feature>
<organism evidence="10 11">
    <name type="scientific">Galeopterus variegatus</name>
    <name type="common">Malayan flying lemur</name>
    <name type="synonym">Cynocephalus variegatus</name>
    <dbReference type="NCBI Taxonomy" id="482537"/>
    <lineage>
        <taxon>Eukaryota</taxon>
        <taxon>Metazoa</taxon>
        <taxon>Chordata</taxon>
        <taxon>Craniata</taxon>
        <taxon>Vertebrata</taxon>
        <taxon>Euteleostomi</taxon>
        <taxon>Mammalia</taxon>
        <taxon>Eutheria</taxon>
        <taxon>Euarchontoglires</taxon>
        <taxon>Dermoptera</taxon>
        <taxon>Cynocephalidae</taxon>
        <taxon>Galeopterus</taxon>
    </lineage>
</organism>
<evidence type="ECO:0000256" key="1">
    <source>
        <dbReference type="ARBA" id="ARBA00008518"/>
    </source>
</evidence>
<dbReference type="PANTHER" id="PTHR24103">
    <property type="entry name" value="E3 UBIQUITIN-PROTEIN LIGASE TRIM"/>
    <property type="match status" value="1"/>
</dbReference>
<evidence type="ECO:0000256" key="7">
    <source>
        <dbReference type="SAM" id="MobiDB-lite"/>
    </source>
</evidence>
<feature type="coiled-coil region" evidence="6">
    <location>
        <begin position="115"/>
        <end position="149"/>
    </location>
</feature>
<dbReference type="SUPFAM" id="SSF57850">
    <property type="entry name" value="RING/U-box"/>
    <property type="match status" value="1"/>
</dbReference>
<evidence type="ECO:0000256" key="5">
    <source>
        <dbReference type="PROSITE-ProRule" id="PRU00024"/>
    </source>
</evidence>
<keyword evidence="2" id="KW-0479">Metal-binding</keyword>
<keyword evidence="10" id="KW-1185">Reference proteome</keyword>
<evidence type="ECO:0000256" key="4">
    <source>
        <dbReference type="ARBA" id="ARBA00022833"/>
    </source>
</evidence>
<feature type="region of interest" description="Disordered" evidence="7">
    <location>
        <begin position="264"/>
        <end position="287"/>
    </location>
</feature>
<dbReference type="PROSITE" id="PS00518">
    <property type="entry name" value="ZF_RING_1"/>
    <property type="match status" value="1"/>
</dbReference>
<evidence type="ECO:0000256" key="6">
    <source>
        <dbReference type="SAM" id="Coils"/>
    </source>
</evidence>
<dbReference type="Gene3D" id="3.30.40.10">
    <property type="entry name" value="Zinc/RING finger domain, C3HC4 (zinc finger)"/>
    <property type="match status" value="1"/>
</dbReference>
<comment type="similarity">
    <text evidence="1">Belongs to the TRIM/RBCC family.</text>
</comment>
<dbReference type="InterPro" id="IPR018957">
    <property type="entry name" value="Znf_C3HC4_RING-type"/>
</dbReference>
<dbReference type="SUPFAM" id="SSF57845">
    <property type="entry name" value="B-box zinc-binding domain"/>
    <property type="match status" value="1"/>
</dbReference>
<dbReference type="PROSITE" id="PS50089">
    <property type="entry name" value="ZF_RING_2"/>
    <property type="match status" value="1"/>
</dbReference>
<accession>A0ABM0SK88</accession>
<evidence type="ECO:0000256" key="2">
    <source>
        <dbReference type="ARBA" id="ARBA00022723"/>
    </source>
</evidence>
<feature type="compositionally biased region" description="Pro residues" evidence="7">
    <location>
        <begin position="272"/>
        <end position="287"/>
    </location>
</feature>
<sequence length="287" mass="32252">MVSLHQDSREEGVCPICQERLKEAVSTDCGHLFCRLCLTQHAEKASASGVLCCPLCRKPCSEGVLGSGYICHSHQKRVCSFCEESRLLLCVECLVSPEHKSHLELAIENAISHYKERLNRRSRKLRKDIGELQRLKAQEEEKLRALQFQVDRGNHRLEVELESQHQTKGQLGVAPQQQLDQLEEKPAVMSRTLDISRAVMQISSVVTDLERTAKELDANTLKNASDLLNRSAPQKLEDIYPELEKRVNKLVLRPSSEALSCSSLDHLISDSPQPPLSLLPPTRPASH</sequence>